<dbReference type="SUPFAM" id="SSF81606">
    <property type="entry name" value="PP2C-like"/>
    <property type="match status" value="1"/>
</dbReference>
<dbReference type="InterPro" id="IPR015655">
    <property type="entry name" value="PP2C"/>
</dbReference>
<keyword evidence="5 9" id="KW-0378">Hydrolase</keyword>
<dbReference type="EC" id="3.1.3.16" evidence="3"/>
<evidence type="ECO:0000313" key="12">
    <source>
        <dbReference type="Proteomes" id="UP001318860"/>
    </source>
</evidence>
<organism evidence="11 12">
    <name type="scientific">Rehmannia glutinosa</name>
    <name type="common">Chinese foxglove</name>
    <dbReference type="NCBI Taxonomy" id="99300"/>
    <lineage>
        <taxon>Eukaryota</taxon>
        <taxon>Viridiplantae</taxon>
        <taxon>Streptophyta</taxon>
        <taxon>Embryophyta</taxon>
        <taxon>Tracheophyta</taxon>
        <taxon>Spermatophyta</taxon>
        <taxon>Magnoliopsida</taxon>
        <taxon>eudicotyledons</taxon>
        <taxon>Gunneridae</taxon>
        <taxon>Pentapetalae</taxon>
        <taxon>asterids</taxon>
        <taxon>lamiids</taxon>
        <taxon>Lamiales</taxon>
        <taxon>Orobanchaceae</taxon>
        <taxon>Rehmannieae</taxon>
        <taxon>Rehmannia</taxon>
    </lineage>
</organism>
<evidence type="ECO:0000256" key="4">
    <source>
        <dbReference type="ARBA" id="ARBA00022723"/>
    </source>
</evidence>
<name>A0ABR0VWE4_REHGL</name>
<evidence type="ECO:0000256" key="8">
    <source>
        <dbReference type="ARBA" id="ARBA00023211"/>
    </source>
</evidence>
<reference evidence="11 12" key="1">
    <citation type="journal article" date="2021" name="Comput. Struct. Biotechnol. J.">
        <title>De novo genome assembly of the potent medicinal plant Rehmannia glutinosa using nanopore technology.</title>
        <authorList>
            <person name="Ma L."/>
            <person name="Dong C."/>
            <person name="Song C."/>
            <person name="Wang X."/>
            <person name="Zheng X."/>
            <person name="Niu Y."/>
            <person name="Chen S."/>
            <person name="Feng W."/>
        </authorList>
    </citation>
    <scope>NUCLEOTIDE SEQUENCE [LARGE SCALE GENOMIC DNA]</scope>
    <source>
        <strain evidence="11">DH-2019</strain>
    </source>
</reference>
<dbReference type="Gene3D" id="3.60.40.10">
    <property type="entry name" value="PPM-type phosphatase domain"/>
    <property type="match status" value="2"/>
</dbReference>
<keyword evidence="12" id="KW-1185">Reference proteome</keyword>
<evidence type="ECO:0000313" key="11">
    <source>
        <dbReference type="EMBL" id="KAK6139641.1"/>
    </source>
</evidence>
<dbReference type="InterPro" id="IPR000222">
    <property type="entry name" value="PP2C_BS"/>
</dbReference>
<feature type="domain" description="PPM-type phosphatase" evidence="10">
    <location>
        <begin position="111"/>
        <end position="369"/>
    </location>
</feature>
<comment type="cofactor">
    <cofactor evidence="1">
        <name>Mn(2+)</name>
        <dbReference type="ChEBI" id="CHEBI:29035"/>
    </cofactor>
</comment>
<evidence type="ECO:0000256" key="5">
    <source>
        <dbReference type="ARBA" id="ARBA00022801"/>
    </source>
</evidence>
<gene>
    <name evidence="11" type="ORF">DH2020_026625</name>
</gene>
<dbReference type="Pfam" id="PF00481">
    <property type="entry name" value="PP2C"/>
    <property type="match status" value="2"/>
</dbReference>
<proteinExistence type="inferred from homology"/>
<keyword evidence="4" id="KW-0479">Metal-binding</keyword>
<accession>A0ABR0VWE4</accession>
<evidence type="ECO:0000256" key="7">
    <source>
        <dbReference type="ARBA" id="ARBA00022912"/>
    </source>
</evidence>
<keyword evidence="7 9" id="KW-0904">Protein phosphatase</keyword>
<dbReference type="Proteomes" id="UP001318860">
    <property type="component" value="Unassembled WGS sequence"/>
</dbReference>
<dbReference type="InterPro" id="IPR001932">
    <property type="entry name" value="PPM-type_phosphatase-like_dom"/>
</dbReference>
<dbReference type="PROSITE" id="PS51746">
    <property type="entry name" value="PPM_2"/>
    <property type="match status" value="1"/>
</dbReference>
<evidence type="ECO:0000256" key="6">
    <source>
        <dbReference type="ARBA" id="ARBA00022842"/>
    </source>
</evidence>
<dbReference type="PANTHER" id="PTHR47992">
    <property type="entry name" value="PROTEIN PHOSPHATASE"/>
    <property type="match status" value="1"/>
</dbReference>
<keyword evidence="8" id="KW-0464">Manganese</keyword>
<comment type="similarity">
    <text evidence="9">Belongs to the PP2C family.</text>
</comment>
<evidence type="ECO:0000259" key="10">
    <source>
        <dbReference type="PROSITE" id="PS51746"/>
    </source>
</evidence>
<dbReference type="PROSITE" id="PS01032">
    <property type="entry name" value="PPM_1"/>
    <property type="match status" value="1"/>
</dbReference>
<comment type="caution">
    <text evidence="11">The sequence shown here is derived from an EMBL/GenBank/DDBJ whole genome shotgun (WGS) entry which is preliminary data.</text>
</comment>
<dbReference type="EMBL" id="JABTTQ020000377">
    <property type="protein sequence ID" value="KAK6139641.1"/>
    <property type="molecule type" value="Genomic_DNA"/>
</dbReference>
<protein>
    <recommendedName>
        <fullName evidence="3">protein-serine/threonine phosphatase</fullName>
        <ecNumber evidence="3">3.1.3.16</ecNumber>
    </recommendedName>
</protein>
<evidence type="ECO:0000256" key="1">
    <source>
        <dbReference type="ARBA" id="ARBA00001936"/>
    </source>
</evidence>
<evidence type="ECO:0000256" key="2">
    <source>
        <dbReference type="ARBA" id="ARBA00001946"/>
    </source>
</evidence>
<comment type="cofactor">
    <cofactor evidence="2">
        <name>Mg(2+)</name>
        <dbReference type="ChEBI" id="CHEBI:18420"/>
    </cofactor>
</comment>
<keyword evidence="6" id="KW-0460">Magnesium</keyword>
<sequence length="379" mass="43195">MTKLPLTLENSSNVSQKGVIIKIDSSYDQSNDGESNLLVKTVQRERNLIFKPELWDSTIKSDLGENVVSVEQNGEALNVEESKGTFSGAFVKASEEIKINKQKLALNFPPLWGLTSICGRRKEMEDSVVALPRFLRIPSWMCGDLSSIHQDLVAHVFGVYDGHGGCQVADYCQDRLHQVLAEEIGIAKENWHIEPDDCNWEEKWMKVFLNCFRKLTMKLEVSPVLMRILISKLLFHLLLPTRWGPPLWLPLFVLPISSLQIVVIREPSCDRYLRPYVVADPEVMFVPRAKEDECLILASDGLWDVMTNEEACELARRRILLWHKKNGPILSKERGEEIDPAAQDAADYLSRLAFQRGSRDNITVIVIDLKAQRKLKKKT</sequence>
<dbReference type="SMART" id="SM00332">
    <property type="entry name" value="PP2Cc"/>
    <property type="match status" value="1"/>
</dbReference>
<dbReference type="InterPro" id="IPR036457">
    <property type="entry name" value="PPM-type-like_dom_sf"/>
</dbReference>
<evidence type="ECO:0000256" key="9">
    <source>
        <dbReference type="RuleBase" id="RU003465"/>
    </source>
</evidence>
<dbReference type="CDD" id="cd00143">
    <property type="entry name" value="PP2Cc"/>
    <property type="match status" value="1"/>
</dbReference>
<evidence type="ECO:0000256" key="3">
    <source>
        <dbReference type="ARBA" id="ARBA00013081"/>
    </source>
</evidence>